<dbReference type="Proteomes" id="UP000443423">
    <property type="component" value="Unassembled WGS sequence"/>
</dbReference>
<dbReference type="RefSeq" id="WP_151108995.1">
    <property type="nucleotide sequence ID" value="NZ_WKJQ01000001.1"/>
</dbReference>
<feature type="coiled-coil region" evidence="1">
    <location>
        <begin position="7"/>
        <end position="65"/>
    </location>
</feature>
<organism evidence="3 4">
    <name type="scientific">Haloferax marinum</name>
    <dbReference type="NCBI Taxonomy" id="2666143"/>
    <lineage>
        <taxon>Archaea</taxon>
        <taxon>Methanobacteriati</taxon>
        <taxon>Methanobacteriota</taxon>
        <taxon>Stenosarchaea group</taxon>
        <taxon>Halobacteria</taxon>
        <taxon>Halobacteriales</taxon>
        <taxon>Haloferacaceae</taxon>
        <taxon>Haloferax</taxon>
    </lineage>
</organism>
<keyword evidence="4" id="KW-1185">Reference proteome</keyword>
<reference evidence="3 4" key="1">
    <citation type="submission" date="2019-11" db="EMBL/GenBank/DDBJ databases">
        <title>Whole genome sequence of Haloferax sp. MBLA0078.</title>
        <authorList>
            <person name="Seo M.-J."/>
            <person name="Cho E.-S."/>
        </authorList>
    </citation>
    <scope>NUCLEOTIDE SEQUENCE [LARGE SCALE GENOMIC DNA]</scope>
    <source>
        <strain evidence="3 4">MBLA0078</strain>
    </source>
</reference>
<keyword evidence="1" id="KW-0175">Coiled coil</keyword>
<dbReference type="OrthoDB" id="204612at2157"/>
<evidence type="ECO:0000313" key="4">
    <source>
        <dbReference type="Proteomes" id="UP000443423"/>
    </source>
</evidence>
<dbReference type="AlphaFoldDB" id="A0A6A8G2F7"/>
<protein>
    <submittedName>
        <fullName evidence="3">Uncharacterized protein</fullName>
    </submittedName>
</protein>
<feature type="region of interest" description="Disordered" evidence="2">
    <location>
        <begin position="83"/>
        <end position="112"/>
    </location>
</feature>
<evidence type="ECO:0000256" key="1">
    <source>
        <dbReference type="SAM" id="Coils"/>
    </source>
</evidence>
<dbReference type="Pfam" id="PF19111">
    <property type="entry name" value="DUF5798"/>
    <property type="match status" value="1"/>
</dbReference>
<accession>A0A6A8G2F7</accession>
<evidence type="ECO:0000313" key="3">
    <source>
        <dbReference type="EMBL" id="MRW95334.1"/>
    </source>
</evidence>
<sequence length="112" mass="11987">MGIGGTAKKLQKVAEMAEDVYKKLNELRGQIVEVRETVDETKQRVDKLEAENAEQRAILEALAEEQGIDIDATIANVHIAEAETEADSSTAGADETTADDSDAVADDSAPDK</sequence>
<name>A0A6A8G2F7_9EURY</name>
<evidence type="ECO:0000256" key="2">
    <source>
        <dbReference type="SAM" id="MobiDB-lite"/>
    </source>
</evidence>
<proteinExistence type="predicted"/>
<dbReference type="InterPro" id="IPR043816">
    <property type="entry name" value="DUF5798"/>
</dbReference>
<dbReference type="EMBL" id="WKJQ01000001">
    <property type="protein sequence ID" value="MRW95334.1"/>
    <property type="molecule type" value="Genomic_DNA"/>
</dbReference>
<gene>
    <name evidence="3" type="ORF">GJR99_01945</name>
</gene>
<feature type="compositionally biased region" description="Acidic residues" evidence="2">
    <location>
        <begin position="96"/>
        <end position="105"/>
    </location>
</feature>
<comment type="caution">
    <text evidence="3">The sequence shown here is derived from an EMBL/GenBank/DDBJ whole genome shotgun (WGS) entry which is preliminary data.</text>
</comment>